<keyword evidence="2" id="KW-1185">Reference proteome</keyword>
<dbReference type="Proteomes" id="UP000694888">
    <property type="component" value="Unplaced"/>
</dbReference>
<feature type="chain" id="PRO_5046652743" evidence="1">
    <location>
        <begin position="31"/>
        <end position="322"/>
    </location>
</feature>
<organism evidence="2 3">
    <name type="scientific">Aplysia californica</name>
    <name type="common">California sea hare</name>
    <dbReference type="NCBI Taxonomy" id="6500"/>
    <lineage>
        <taxon>Eukaryota</taxon>
        <taxon>Metazoa</taxon>
        <taxon>Spiralia</taxon>
        <taxon>Lophotrochozoa</taxon>
        <taxon>Mollusca</taxon>
        <taxon>Gastropoda</taxon>
        <taxon>Heterobranchia</taxon>
        <taxon>Euthyneura</taxon>
        <taxon>Tectipleura</taxon>
        <taxon>Aplysiida</taxon>
        <taxon>Aplysioidea</taxon>
        <taxon>Aplysiidae</taxon>
        <taxon>Aplysia</taxon>
    </lineage>
</organism>
<keyword evidence="1" id="KW-0732">Signal</keyword>
<dbReference type="PANTHER" id="PTHR37398">
    <property type="entry name" value="ENDO-BETA-1,4-MANNANASE"/>
    <property type="match status" value="1"/>
</dbReference>
<dbReference type="SUPFAM" id="SSF51445">
    <property type="entry name" value="(Trans)glycosidases"/>
    <property type="match status" value="1"/>
</dbReference>
<evidence type="ECO:0000313" key="3">
    <source>
        <dbReference type="RefSeq" id="XP_005095463.3"/>
    </source>
</evidence>
<gene>
    <name evidence="3" type="primary">LOC101848652</name>
</gene>
<dbReference type="Gene3D" id="3.20.20.80">
    <property type="entry name" value="Glycosidases"/>
    <property type="match status" value="1"/>
</dbReference>
<sequence>MKMTSSLFGLVSMNVFVLIVLTVFVQPASSNRLTVSGTSFMLNNNKVFLSGGNLAWINYGCDYGYDFYPNTKPKVEEQFKLMKQAGGNTMRIWIHCECVSSPLINETSGYVIAPDNNGKFLGDVKDLLDTAEKYDILVIPTLWSAGKHPRLHGLINDTKKLQSYIDIVLKPLATKLKGHKALGAYDICNEPEGILIRHSVDTDPCFDTRGVNFGIGWHGAFFDYKHMLRFINLQSAAIKSVDPGALVTVGIWEGKVITDKFNMVNRYSDDCLRKAGGKKEGVLDFYSVHGYSNAIGQTFDSLGVFKHSAPDYGVNKPIVVGE</sequence>
<proteinExistence type="predicted"/>
<dbReference type="RefSeq" id="XP_005095463.3">
    <property type="nucleotide sequence ID" value="XM_005095406.3"/>
</dbReference>
<accession>A0ABM0JJZ6</accession>
<dbReference type="InterPro" id="IPR017853">
    <property type="entry name" value="GH"/>
</dbReference>
<dbReference type="PANTHER" id="PTHR37398:SF3">
    <property type="entry name" value="GLYCOSIDE HYDROLASE FAMILY 5 DOMAIN-CONTAINING PROTEIN"/>
    <property type="match status" value="1"/>
</dbReference>
<feature type="non-terminal residue" evidence="3">
    <location>
        <position position="322"/>
    </location>
</feature>
<evidence type="ECO:0000313" key="2">
    <source>
        <dbReference type="Proteomes" id="UP000694888"/>
    </source>
</evidence>
<feature type="signal peptide" evidence="1">
    <location>
        <begin position="1"/>
        <end position="30"/>
    </location>
</feature>
<evidence type="ECO:0000256" key="1">
    <source>
        <dbReference type="SAM" id="SignalP"/>
    </source>
</evidence>
<reference evidence="3" key="1">
    <citation type="submission" date="2025-08" db="UniProtKB">
        <authorList>
            <consortium name="RefSeq"/>
        </authorList>
    </citation>
    <scope>IDENTIFICATION</scope>
</reference>
<dbReference type="GeneID" id="101848652"/>
<protein>
    <submittedName>
        <fullName evidence="3">Mannan endo-1,4-beta-mannosidase</fullName>
    </submittedName>
</protein>
<name>A0ABM0JJZ6_APLCA</name>